<proteinExistence type="predicted"/>
<keyword evidence="3" id="KW-1185">Reference proteome</keyword>
<comment type="caution">
    <text evidence="2">The sequence shown here is derived from an EMBL/GenBank/DDBJ whole genome shotgun (WGS) entry which is preliminary data.</text>
</comment>
<evidence type="ECO:0000313" key="3">
    <source>
        <dbReference type="Proteomes" id="UP001207654"/>
    </source>
</evidence>
<evidence type="ECO:0000256" key="1">
    <source>
        <dbReference type="SAM" id="MobiDB-lite"/>
    </source>
</evidence>
<gene>
    <name evidence="2" type="ORF">OV287_54190</name>
</gene>
<feature type="region of interest" description="Disordered" evidence="1">
    <location>
        <begin position="1"/>
        <end position="21"/>
    </location>
</feature>
<accession>A0ABT4AQ75</accession>
<dbReference type="PROSITE" id="PS00018">
    <property type="entry name" value="EF_HAND_1"/>
    <property type="match status" value="1"/>
</dbReference>
<dbReference type="Proteomes" id="UP001207654">
    <property type="component" value="Unassembled WGS sequence"/>
</dbReference>
<dbReference type="InterPro" id="IPR018247">
    <property type="entry name" value="EF_Hand_1_Ca_BS"/>
</dbReference>
<dbReference type="EMBL" id="JAPNKA010000001">
    <property type="protein sequence ID" value="MCY1083421.1"/>
    <property type="molecule type" value="Genomic_DNA"/>
</dbReference>
<name>A0ABT4AQ75_9BACT</name>
<dbReference type="InterPro" id="IPR011754">
    <property type="entry name" value="Mxa_paralog_2268"/>
</dbReference>
<evidence type="ECO:0000313" key="2">
    <source>
        <dbReference type="EMBL" id="MCY1083421.1"/>
    </source>
</evidence>
<sequence length="283" mass="30407">MALTLGLPSAAQTQSPAREQQQRQVVVPSSSSEPVPEVRVAANVATTLVFDAPIDRASVEVSERATRFRLVDPGERTLFLEPLVAPGDGERLVVRVRYKDGSTPAYATVALVSHPTLVDTRVDVMRRPRTLEALEAALAEKDAQLAALRVAGKPAGLVFSGRLNLNGVQARRIENLPTGIQSGLKVLGGEGFRAGPWALAVVRVLNLPGQQPFESGQARLTRRDGTPVKVLSVDMNKAQLAPGEEGLVAVETEAPVWRADDVLRLDLLDKSGSRRLSIPEVKL</sequence>
<organism evidence="2 3">
    <name type="scientific">Archangium lansingense</name>
    <dbReference type="NCBI Taxonomy" id="2995310"/>
    <lineage>
        <taxon>Bacteria</taxon>
        <taxon>Pseudomonadati</taxon>
        <taxon>Myxococcota</taxon>
        <taxon>Myxococcia</taxon>
        <taxon>Myxococcales</taxon>
        <taxon>Cystobacterineae</taxon>
        <taxon>Archangiaceae</taxon>
        <taxon>Archangium</taxon>
    </lineage>
</organism>
<dbReference type="NCBIfam" id="TIGR02268">
    <property type="entry name" value="Myxococcus xanthus paralogous family TIGR02268"/>
    <property type="match status" value="1"/>
</dbReference>
<protein>
    <submittedName>
        <fullName evidence="2">DUF2381 family protein</fullName>
    </submittedName>
</protein>
<reference evidence="2 3" key="1">
    <citation type="submission" date="2022-11" db="EMBL/GenBank/DDBJ databases">
        <title>Minimal conservation of predation-associated metabolite biosynthetic gene clusters underscores biosynthetic potential of Myxococcota including descriptions for ten novel species: Archangium lansinium sp. nov., Myxococcus landrumus sp. nov., Nannocystis bai.</title>
        <authorList>
            <person name="Ahearne A."/>
            <person name="Stevens C."/>
            <person name="Phillips K."/>
        </authorList>
    </citation>
    <scope>NUCLEOTIDE SEQUENCE [LARGE SCALE GENOMIC DNA]</scope>
    <source>
        <strain evidence="2 3">MIWBW</strain>
    </source>
</reference>
<dbReference type="Pfam" id="PF09544">
    <property type="entry name" value="DUF2381"/>
    <property type="match status" value="1"/>
</dbReference>